<gene>
    <name evidence="3" type="ORF">SAMN05660742_11997</name>
</gene>
<dbReference type="GO" id="GO:0008982">
    <property type="term" value="F:protein-N(PI)-phosphohistidine-sugar phosphotransferase activity"/>
    <property type="evidence" value="ECO:0007669"/>
    <property type="project" value="InterPro"/>
</dbReference>
<dbReference type="EMBL" id="FNZK01000019">
    <property type="protein sequence ID" value="SEJ84991.1"/>
    <property type="molecule type" value="Genomic_DNA"/>
</dbReference>
<dbReference type="RefSeq" id="WP_019554653.1">
    <property type="nucleotide sequence ID" value="NZ_FNZK01000019.1"/>
</dbReference>
<evidence type="ECO:0000313" key="4">
    <source>
        <dbReference type="Proteomes" id="UP000199662"/>
    </source>
</evidence>
<evidence type="ECO:0000259" key="2">
    <source>
        <dbReference type="PROSITE" id="PS51099"/>
    </source>
</evidence>
<feature type="domain" description="PTS EIIB type-2" evidence="2">
    <location>
        <begin position="3"/>
        <end position="99"/>
    </location>
</feature>
<sequence>MVYKVLTVCGTGIATSTVAAEKCKQLLLERGLSINAIECKVSEIEGKISVFQPHVIVPTTIVSDNKLCGIKKFPGLPFITGIGMDKAADEIAEYLKSIKE</sequence>
<proteinExistence type="predicted"/>
<evidence type="ECO:0000256" key="1">
    <source>
        <dbReference type="ARBA" id="ARBA00022679"/>
    </source>
</evidence>
<dbReference type="AlphaFoldDB" id="A0A1H7C5K6"/>
<dbReference type="STRING" id="84035.SAMN05660742_11997"/>
<dbReference type="Proteomes" id="UP000199662">
    <property type="component" value="Unassembled WGS sequence"/>
</dbReference>
<name>A0A1H7C5K6_9FIRM</name>
<protein>
    <submittedName>
        <fullName evidence="3">PTS system, galactitol-specific IIB component</fullName>
    </submittedName>
</protein>
<dbReference type="InterPro" id="IPR013011">
    <property type="entry name" value="PTS_EIIB_2"/>
</dbReference>
<dbReference type="GO" id="GO:0009401">
    <property type="term" value="P:phosphoenolpyruvate-dependent sugar phosphotransferase system"/>
    <property type="evidence" value="ECO:0007669"/>
    <property type="project" value="InterPro"/>
</dbReference>
<dbReference type="InterPro" id="IPR003501">
    <property type="entry name" value="PTS_EIIB_2/3"/>
</dbReference>
<dbReference type="SUPFAM" id="SSF52794">
    <property type="entry name" value="PTS system IIB component-like"/>
    <property type="match status" value="1"/>
</dbReference>
<reference evidence="3 4" key="1">
    <citation type="submission" date="2016-10" db="EMBL/GenBank/DDBJ databases">
        <authorList>
            <person name="de Groot N.N."/>
        </authorList>
    </citation>
    <scope>NUCLEOTIDE SEQUENCE [LARGE SCALE GENOMIC DNA]</scope>
    <source>
        <strain evidence="3 4">DSM 2179</strain>
    </source>
</reference>
<dbReference type="PROSITE" id="PS51099">
    <property type="entry name" value="PTS_EIIB_TYPE_2"/>
    <property type="match status" value="1"/>
</dbReference>
<keyword evidence="1" id="KW-0808">Transferase</keyword>
<keyword evidence="4" id="KW-1185">Reference proteome</keyword>
<dbReference type="Gene3D" id="3.40.50.2300">
    <property type="match status" value="1"/>
</dbReference>
<accession>A0A1H7C5K6</accession>
<dbReference type="CDD" id="cd05566">
    <property type="entry name" value="PTS_IIB_galactitol"/>
    <property type="match status" value="1"/>
</dbReference>
<dbReference type="Pfam" id="PF02302">
    <property type="entry name" value="PTS_IIB"/>
    <property type="match status" value="1"/>
</dbReference>
<organism evidence="3 4">
    <name type="scientific">Propionispira arboris</name>
    <dbReference type="NCBI Taxonomy" id="84035"/>
    <lineage>
        <taxon>Bacteria</taxon>
        <taxon>Bacillati</taxon>
        <taxon>Bacillota</taxon>
        <taxon>Negativicutes</taxon>
        <taxon>Selenomonadales</taxon>
        <taxon>Selenomonadaceae</taxon>
        <taxon>Propionispira</taxon>
    </lineage>
</organism>
<dbReference type="InterPro" id="IPR036095">
    <property type="entry name" value="PTS_EIIB-like_sf"/>
</dbReference>
<evidence type="ECO:0000313" key="3">
    <source>
        <dbReference type="EMBL" id="SEJ84991.1"/>
    </source>
</evidence>